<dbReference type="Pfam" id="PF01618">
    <property type="entry name" value="MotA_ExbB"/>
    <property type="match status" value="1"/>
</dbReference>
<evidence type="ECO:0000256" key="7">
    <source>
        <dbReference type="ARBA" id="ARBA00023136"/>
    </source>
</evidence>
<dbReference type="PANTHER" id="PTHR30625:SF15">
    <property type="entry name" value="BIOPOLYMER TRANSPORT PROTEIN EXBB"/>
    <property type="match status" value="1"/>
</dbReference>
<evidence type="ECO:0000256" key="6">
    <source>
        <dbReference type="ARBA" id="ARBA00022989"/>
    </source>
</evidence>
<dbReference type="PANTHER" id="PTHR30625">
    <property type="entry name" value="PROTEIN TOLQ"/>
    <property type="match status" value="1"/>
</dbReference>
<protein>
    <submittedName>
        <fullName evidence="11">MotA/TolQ/ExbB proton channel family protein</fullName>
    </submittedName>
</protein>
<evidence type="ECO:0000256" key="5">
    <source>
        <dbReference type="ARBA" id="ARBA00022927"/>
    </source>
</evidence>
<evidence type="ECO:0000313" key="12">
    <source>
        <dbReference type="Proteomes" id="UP000267654"/>
    </source>
</evidence>
<dbReference type="Proteomes" id="UP000267654">
    <property type="component" value="Unassembled WGS sequence"/>
</dbReference>
<comment type="caution">
    <text evidence="11">The sequence shown here is derived from an EMBL/GenBank/DDBJ whole genome shotgun (WGS) entry which is preliminary data.</text>
</comment>
<dbReference type="GO" id="GO:0017038">
    <property type="term" value="P:protein import"/>
    <property type="evidence" value="ECO:0007669"/>
    <property type="project" value="TreeGrafter"/>
</dbReference>
<evidence type="ECO:0000256" key="3">
    <source>
        <dbReference type="ARBA" id="ARBA00022475"/>
    </source>
</evidence>
<dbReference type="AlphaFoldDB" id="A0A662DHE8"/>
<sequence>MLRFFLKGGIVMWPILALSVVSLSIIMEKFYSFHRARLNLPQFLSKIKDCLIKGEVKRALDICRKTSSPLAGMCRVVIENQQLSQERKEEFFSQFSSVQIRDLGKNLRALGIIGHICPLLGLFGTVLGMIKAFMAVEKMAGSVNPGVLAGGIWEALLTTAAGLAVAIPTLAAYYYLEGKLEDISLQMRDVVFQVEKFLKKDER</sequence>
<evidence type="ECO:0000256" key="8">
    <source>
        <dbReference type="RuleBase" id="RU004057"/>
    </source>
</evidence>
<evidence type="ECO:0000313" key="11">
    <source>
        <dbReference type="EMBL" id="RLE13947.1"/>
    </source>
</evidence>
<keyword evidence="5 8" id="KW-0653">Protein transport</keyword>
<name>A0A662DHE8_UNCAE</name>
<evidence type="ECO:0000259" key="10">
    <source>
        <dbReference type="Pfam" id="PF01618"/>
    </source>
</evidence>
<keyword evidence="3" id="KW-1003">Cell membrane</keyword>
<dbReference type="GO" id="GO:0005886">
    <property type="term" value="C:plasma membrane"/>
    <property type="evidence" value="ECO:0007669"/>
    <property type="project" value="UniProtKB-SubCell"/>
</dbReference>
<evidence type="ECO:0000256" key="2">
    <source>
        <dbReference type="ARBA" id="ARBA00022448"/>
    </source>
</evidence>
<feature type="transmembrane region" description="Helical" evidence="9">
    <location>
        <begin position="155"/>
        <end position="176"/>
    </location>
</feature>
<organism evidence="11 12">
    <name type="scientific">Aerophobetes bacterium</name>
    <dbReference type="NCBI Taxonomy" id="2030807"/>
    <lineage>
        <taxon>Bacteria</taxon>
        <taxon>Candidatus Aerophobota</taxon>
    </lineage>
</organism>
<reference evidence="11 12" key="1">
    <citation type="submission" date="2018-06" db="EMBL/GenBank/DDBJ databases">
        <title>Extensive metabolic versatility and redundancy in microbially diverse, dynamic hydrothermal sediments.</title>
        <authorList>
            <person name="Dombrowski N."/>
            <person name="Teske A."/>
            <person name="Baker B.J."/>
        </authorList>
    </citation>
    <scope>NUCLEOTIDE SEQUENCE [LARGE SCALE GENOMIC DNA]</scope>
    <source>
        <strain evidence="11">B19_G9</strain>
    </source>
</reference>
<evidence type="ECO:0000256" key="9">
    <source>
        <dbReference type="SAM" id="Phobius"/>
    </source>
</evidence>
<evidence type="ECO:0000256" key="1">
    <source>
        <dbReference type="ARBA" id="ARBA00004651"/>
    </source>
</evidence>
<comment type="similarity">
    <text evidence="8">Belongs to the exbB/tolQ family.</text>
</comment>
<feature type="transmembrane region" description="Helical" evidence="9">
    <location>
        <begin position="6"/>
        <end position="27"/>
    </location>
</feature>
<feature type="domain" description="MotA/TolQ/ExbB proton channel" evidence="10">
    <location>
        <begin position="83"/>
        <end position="188"/>
    </location>
</feature>
<keyword evidence="7 9" id="KW-0472">Membrane</keyword>
<keyword evidence="2 8" id="KW-0813">Transport</keyword>
<dbReference type="EMBL" id="QMQB01000061">
    <property type="protein sequence ID" value="RLE13947.1"/>
    <property type="molecule type" value="Genomic_DNA"/>
</dbReference>
<keyword evidence="4 9" id="KW-0812">Transmembrane</keyword>
<evidence type="ECO:0000256" key="4">
    <source>
        <dbReference type="ARBA" id="ARBA00022692"/>
    </source>
</evidence>
<dbReference type="InterPro" id="IPR002898">
    <property type="entry name" value="MotA_ExbB_proton_chnl"/>
</dbReference>
<accession>A0A662DHE8</accession>
<proteinExistence type="inferred from homology"/>
<dbReference type="InterPro" id="IPR050790">
    <property type="entry name" value="ExbB/TolQ_transport"/>
</dbReference>
<feature type="transmembrane region" description="Helical" evidence="9">
    <location>
        <begin position="109"/>
        <end position="135"/>
    </location>
</feature>
<gene>
    <name evidence="11" type="ORF">DRI96_02175</name>
</gene>
<comment type="subcellular location">
    <subcellularLocation>
        <location evidence="1">Cell membrane</location>
        <topology evidence="1">Multi-pass membrane protein</topology>
    </subcellularLocation>
    <subcellularLocation>
        <location evidence="8">Membrane</location>
        <topology evidence="8">Multi-pass membrane protein</topology>
    </subcellularLocation>
</comment>
<keyword evidence="6 9" id="KW-1133">Transmembrane helix</keyword>